<evidence type="ECO:0000313" key="2">
    <source>
        <dbReference type="EMBL" id="CAD7000442.1"/>
    </source>
</evidence>
<comment type="caution">
    <text evidence="2">The sequence shown here is derived from an EMBL/GenBank/DDBJ whole genome shotgun (WGS) entry which is preliminary data.</text>
</comment>
<reference evidence="2" key="1">
    <citation type="submission" date="2020-11" db="EMBL/GenBank/DDBJ databases">
        <authorList>
            <person name="Whitehead M."/>
        </authorList>
    </citation>
    <scope>NUCLEOTIDE SEQUENCE</scope>
    <source>
        <strain evidence="2">EGII</strain>
    </source>
</reference>
<dbReference type="Proteomes" id="UP000606786">
    <property type="component" value="Unassembled WGS sequence"/>
</dbReference>
<keyword evidence="3" id="KW-1185">Reference proteome</keyword>
<name>A0A811UML5_CERCA</name>
<dbReference type="EMBL" id="CAJHJT010000012">
    <property type="protein sequence ID" value="CAD7000442.1"/>
    <property type="molecule type" value="Genomic_DNA"/>
</dbReference>
<evidence type="ECO:0000313" key="3">
    <source>
        <dbReference type="Proteomes" id="UP000606786"/>
    </source>
</evidence>
<proteinExistence type="predicted"/>
<evidence type="ECO:0000256" key="1">
    <source>
        <dbReference type="SAM" id="MobiDB-lite"/>
    </source>
</evidence>
<accession>A0A811UML5</accession>
<dbReference type="AlphaFoldDB" id="A0A811UML5"/>
<feature type="region of interest" description="Disordered" evidence="1">
    <location>
        <begin position="1"/>
        <end position="39"/>
    </location>
</feature>
<organism evidence="2 3">
    <name type="scientific">Ceratitis capitata</name>
    <name type="common">Mediterranean fruit fly</name>
    <name type="synonym">Tephritis capitata</name>
    <dbReference type="NCBI Taxonomy" id="7213"/>
    <lineage>
        <taxon>Eukaryota</taxon>
        <taxon>Metazoa</taxon>
        <taxon>Ecdysozoa</taxon>
        <taxon>Arthropoda</taxon>
        <taxon>Hexapoda</taxon>
        <taxon>Insecta</taxon>
        <taxon>Pterygota</taxon>
        <taxon>Neoptera</taxon>
        <taxon>Endopterygota</taxon>
        <taxon>Diptera</taxon>
        <taxon>Brachycera</taxon>
        <taxon>Muscomorpha</taxon>
        <taxon>Tephritoidea</taxon>
        <taxon>Tephritidae</taxon>
        <taxon>Ceratitis</taxon>
        <taxon>Ceratitis</taxon>
    </lineage>
</organism>
<sequence length="99" mass="11395">MPHMRHTHDANHTAAMATAKNSCLPRTGQEEAAGANNSTQPVVTEYFRFEFRTQLHPIPQSILKDDPSGQDWSLVRPIFKWFYRVRFSAGLVKISEYNF</sequence>
<gene>
    <name evidence="2" type="ORF">CCAP1982_LOCUS8919</name>
</gene>
<protein>
    <submittedName>
        <fullName evidence="2">(Mediterranean fruit fly) hypothetical protein</fullName>
    </submittedName>
</protein>